<name>A0A1A7YRA5_9TELE</name>
<proteinExistence type="predicted"/>
<dbReference type="EMBL" id="HADX01010855">
    <property type="protein sequence ID" value="SBP33087.1"/>
    <property type="molecule type" value="Transcribed_RNA"/>
</dbReference>
<evidence type="ECO:0000313" key="1">
    <source>
        <dbReference type="EMBL" id="SBP33087.1"/>
    </source>
</evidence>
<feature type="non-terminal residue" evidence="1">
    <location>
        <position position="63"/>
    </location>
</feature>
<organism evidence="1">
    <name type="scientific">Iconisemion striatum</name>
    <dbReference type="NCBI Taxonomy" id="60296"/>
    <lineage>
        <taxon>Eukaryota</taxon>
        <taxon>Metazoa</taxon>
        <taxon>Chordata</taxon>
        <taxon>Craniata</taxon>
        <taxon>Vertebrata</taxon>
        <taxon>Euteleostomi</taxon>
        <taxon>Actinopterygii</taxon>
        <taxon>Neopterygii</taxon>
        <taxon>Teleostei</taxon>
        <taxon>Neoteleostei</taxon>
        <taxon>Acanthomorphata</taxon>
        <taxon>Ovalentaria</taxon>
        <taxon>Atherinomorphae</taxon>
        <taxon>Cyprinodontiformes</taxon>
        <taxon>Nothobranchiidae</taxon>
        <taxon>Iconisemion</taxon>
    </lineage>
</organism>
<reference evidence="1" key="1">
    <citation type="submission" date="2016-05" db="EMBL/GenBank/DDBJ databases">
        <authorList>
            <person name="Lavstsen T."/>
            <person name="Jespersen J.S."/>
        </authorList>
    </citation>
    <scope>NUCLEOTIDE SEQUENCE</scope>
    <source>
        <tissue evidence="1">Brain</tissue>
    </source>
</reference>
<sequence length="63" mass="7254">SPALNASENLWDVLEGFEQWSDSTISKHDLGETLMQLWMEINLVLILLEKNSKCVLLQLKVIR</sequence>
<accession>A0A1A7YRA5</accession>
<dbReference type="AlphaFoldDB" id="A0A1A7YRA5"/>
<protein>
    <submittedName>
        <fullName evidence="1">Uncharacterized protein</fullName>
    </submittedName>
</protein>
<gene>
    <name evidence="1" type="primary">BX000999.2</name>
</gene>
<feature type="non-terminal residue" evidence="1">
    <location>
        <position position="1"/>
    </location>
</feature>
<reference evidence="1" key="2">
    <citation type="submission" date="2016-06" db="EMBL/GenBank/DDBJ databases">
        <title>The genome of a short-lived fish provides insights into sex chromosome evolution and the genetic control of aging.</title>
        <authorList>
            <person name="Reichwald K."/>
            <person name="Felder M."/>
            <person name="Petzold A."/>
            <person name="Koch P."/>
            <person name="Groth M."/>
            <person name="Platzer M."/>
        </authorList>
    </citation>
    <scope>NUCLEOTIDE SEQUENCE</scope>
    <source>
        <tissue evidence="1">Brain</tissue>
    </source>
</reference>